<feature type="region of interest" description="Disordered" evidence="1">
    <location>
        <begin position="145"/>
        <end position="220"/>
    </location>
</feature>
<evidence type="ECO:0000313" key="4">
    <source>
        <dbReference type="Proteomes" id="UP000765509"/>
    </source>
</evidence>
<organism evidence="3 4">
    <name type="scientific">Austropuccinia psidii MF-1</name>
    <dbReference type="NCBI Taxonomy" id="1389203"/>
    <lineage>
        <taxon>Eukaryota</taxon>
        <taxon>Fungi</taxon>
        <taxon>Dikarya</taxon>
        <taxon>Basidiomycota</taxon>
        <taxon>Pucciniomycotina</taxon>
        <taxon>Pucciniomycetes</taxon>
        <taxon>Pucciniales</taxon>
        <taxon>Sphaerophragmiaceae</taxon>
        <taxon>Austropuccinia</taxon>
    </lineage>
</organism>
<reference evidence="3" key="1">
    <citation type="submission" date="2021-03" db="EMBL/GenBank/DDBJ databases">
        <title>Draft genome sequence of rust myrtle Austropuccinia psidii MF-1, a brazilian biotype.</title>
        <authorList>
            <person name="Quecine M.C."/>
            <person name="Pachon D.M.R."/>
            <person name="Bonatelli M.L."/>
            <person name="Correr F.H."/>
            <person name="Franceschini L.M."/>
            <person name="Leite T.F."/>
            <person name="Margarido G.R.A."/>
            <person name="Almeida C.A."/>
            <person name="Ferrarezi J.A."/>
            <person name="Labate C.A."/>
        </authorList>
    </citation>
    <scope>NUCLEOTIDE SEQUENCE</scope>
    <source>
        <strain evidence="3">MF-1</strain>
    </source>
</reference>
<dbReference type="Proteomes" id="UP000765509">
    <property type="component" value="Unassembled WGS sequence"/>
</dbReference>
<sequence>MKAPDSFHGTQVHKLRVFIQSCNAGKWIEPYFSNISNEDPSYLLNNWQLFKNQLFTQFGDPTEVRKDEQELDNLSMKQSDHVFLYISDFRSLISRIEYWGERAYINVYKRGLSSRSLAQLASHPSTSDSLQELMDIALELDTRYQERQKEKSSHQEKKPPVTGSNSFRNPQNSSSKKPHHQKSKKGKNHQVSKDKPHSALLNEDTKLMSSEKERRIKEIL</sequence>
<gene>
    <name evidence="3" type="ORF">O181_066582</name>
</gene>
<dbReference type="PANTHER" id="PTHR15503:SF22">
    <property type="entry name" value="TRANSPOSON TY3-I GAG POLYPROTEIN"/>
    <property type="match status" value="1"/>
</dbReference>
<dbReference type="InterPro" id="IPR005162">
    <property type="entry name" value="Retrotrans_gag_dom"/>
</dbReference>
<feature type="compositionally biased region" description="Polar residues" evidence="1">
    <location>
        <begin position="162"/>
        <end position="172"/>
    </location>
</feature>
<evidence type="ECO:0000313" key="3">
    <source>
        <dbReference type="EMBL" id="MBW0526867.1"/>
    </source>
</evidence>
<dbReference type="AlphaFoldDB" id="A0A9Q3EVQ4"/>
<dbReference type="PANTHER" id="PTHR15503">
    <property type="entry name" value="LDOC1 RELATED"/>
    <property type="match status" value="1"/>
</dbReference>
<protein>
    <recommendedName>
        <fullName evidence="2">Retrotransposon gag domain-containing protein</fullName>
    </recommendedName>
</protein>
<dbReference type="InterPro" id="IPR032567">
    <property type="entry name" value="RTL1-rel"/>
</dbReference>
<evidence type="ECO:0000259" key="2">
    <source>
        <dbReference type="Pfam" id="PF03732"/>
    </source>
</evidence>
<feature type="compositionally biased region" description="Basic and acidic residues" evidence="1">
    <location>
        <begin position="191"/>
        <end position="220"/>
    </location>
</feature>
<dbReference type="Pfam" id="PF03732">
    <property type="entry name" value="Retrotrans_gag"/>
    <property type="match status" value="1"/>
</dbReference>
<dbReference type="EMBL" id="AVOT02033019">
    <property type="protein sequence ID" value="MBW0526867.1"/>
    <property type="molecule type" value="Genomic_DNA"/>
</dbReference>
<feature type="compositionally biased region" description="Basic and acidic residues" evidence="1">
    <location>
        <begin position="145"/>
        <end position="159"/>
    </location>
</feature>
<name>A0A9Q3EVQ4_9BASI</name>
<feature type="compositionally biased region" description="Basic residues" evidence="1">
    <location>
        <begin position="176"/>
        <end position="190"/>
    </location>
</feature>
<keyword evidence="4" id="KW-1185">Reference proteome</keyword>
<proteinExistence type="predicted"/>
<accession>A0A9Q3EVQ4</accession>
<feature type="domain" description="Retrotransposon gag" evidence="2">
    <location>
        <begin position="25"/>
        <end position="113"/>
    </location>
</feature>
<comment type="caution">
    <text evidence="3">The sequence shown here is derived from an EMBL/GenBank/DDBJ whole genome shotgun (WGS) entry which is preliminary data.</text>
</comment>
<evidence type="ECO:0000256" key="1">
    <source>
        <dbReference type="SAM" id="MobiDB-lite"/>
    </source>
</evidence>